<dbReference type="PATRIC" id="fig|45658.8.peg.3689"/>
<feature type="domain" description="Apea-like HEPN" evidence="1">
    <location>
        <begin position="292"/>
        <end position="442"/>
    </location>
</feature>
<protein>
    <recommendedName>
        <fullName evidence="5">ApeA N-terminal domain-containing protein</fullName>
    </recommendedName>
</protein>
<dbReference type="RefSeq" id="WP_069447764.1">
    <property type="nucleotide sequence ID" value="NZ_MDCJ01000007.1"/>
</dbReference>
<gene>
    <name evidence="3" type="ORF">VSF3289_03720</name>
</gene>
<dbReference type="Pfam" id="PF18862">
    <property type="entry name" value="ApeA_NTD1"/>
    <property type="match status" value="1"/>
</dbReference>
<sequence>MSKMALNFFENYKFTVKFNFDDKDLTGVLCLNQSGIPSLEIHTDNYFLQFQERRVIREPITCYEIGSNKVFTLHQSELQRGAVIICGFVTTGASIPIDVDLIEVHLTGISTWFERLRSSEITETEFRRCTSVEKFSVNFNFKNNDYTIENHRYVSSTAMTSTEHHLKIQDCFIVKKTNGTFTLNEAESIALEIRSLFSLLLGYSLSIKKLYLIPSKKRGDYQSLIFPSVTYEDKPFDYYQKTLCHVDNLFNWNLWESIIQSYFKVKSFRTIWNRLIIPLSRSKSGTWEYAILSVVVTLEMYCEQESKGKGHKLNRDKYNKLKSQLNKTLETFVDENVLSSEDLSVLEGFEIALSNLKNTSHPTLKHKYDFLMSKTSNEIKEVISFSDDDFNILKRLRNSVAHGLNYNTVISGEITKEVQLKDRLLTLLMYFVFHELGFSDTQIAKSLSYTHNPFILNAGGNERARDKLAGTARFITLQEDVDLNDFGAFDYIVVDYELNNRQFTLNKPLSYETKHQWHGSGVSDVRDFVEDKLPKDSNAELEYVNKLYISSGRNEKLYYGVILLTHR</sequence>
<accession>A0A1E3WFK2</accession>
<evidence type="ECO:0000259" key="2">
    <source>
        <dbReference type="Pfam" id="PF18862"/>
    </source>
</evidence>
<evidence type="ECO:0008006" key="5">
    <source>
        <dbReference type="Google" id="ProtNLM"/>
    </source>
</evidence>
<dbReference type="InterPro" id="IPR041229">
    <property type="entry name" value="HEPN_Apea"/>
</dbReference>
<organism evidence="3 4">
    <name type="scientific">Vibrio scophthalmi</name>
    <dbReference type="NCBI Taxonomy" id="45658"/>
    <lineage>
        <taxon>Bacteria</taxon>
        <taxon>Pseudomonadati</taxon>
        <taxon>Pseudomonadota</taxon>
        <taxon>Gammaproteobacteria</taxon>
        <taxon>Vibrionales</taxon>
        <taxon>Vibrionaceae</taxon>
        <taxon>Vibrio</taxon>
    </lineage>
</organism>
<dbReference type="OrthoDB" id="7053275at2"/>
<dbReference type="EMBL" id="MDCJ01000007">
    <property type="protein sequence ID" value="ODS04581.1"/>
    <property type="molecule type" value="Genomic_DNA"/>
</dbReference>
<proteinExistence type="predicted"/>
<dbReference type="Proteomes" id="UP000095131">
    <property type="component" value="Unassembled WGS sequence"/>
</dbReference>
<dbReference type="AlphaFoldDB" id="A0A1E3WFK2"/>
<dbReference type="Pfam" id="PF18739">
    <property type="entry name" value="HEPN_Apea"/>
    <property type="match status" value="1"/>
</dbReference>
<name>A0A1E3WFK2_9VIBR</name>
<evidence type="ECO:0000313" key="4">
    <source>
        <dbReference type="Proteomes" id="UP000095131"/>
    </source>
</evidence>
<evidence type="ECO:0000259" key="1">
    <source>
        <dbReference type="Pfam" id="PF18739"/>
    </source>
</evidence>
<dbReference type="InterPro" id="IPR041223">
    <property type="entry name" value="ApeA_NTD"/>
</dbReference>
<feature type="domain" description="ApeA N-terminal" evidence="2">
    <location>
        <begin position="18"/>
        <end position="235"/>
    </location>
</feature>
<reference evidence="3 4" key="1">
    <citation type="submission" date="2016-08" db="EMBL/GenBank/DDBJ databases">
        <title>Genome sequencing of Vibrio scophthalmi strain FP3289, an isolated from Paralichthys olivaceus.</title>
        <authorList>
            <person name="Han H.-J."/>
        </authorList>
    </citation>
    <scope>NUCLEOTIDE SEQUENCE [LARGE SCALE GENOMIC DNA]</scope>
    <source>
        <strain evidence="3 4">FP3289</strain>
    </source>
</reference>
<comment type="caution">
    <text evidence="3">The sequence shown here is derived from an EMBL/GenBank/DDBJ whole genome shotgun (WGS) entry which is preliminary data.</text>
</comment>
<evidence type="ECO:0000313" key="3">
    <source>
        <dbReference type="EMBL" id="ODS04581.1"/>
    </source>
</evidence>